<reference evidence="3 4" key="1">
    <citation type="submission" date="2023-10" db="EMBL/GenBank/DDBJ databases">
        <title>Comparative genomics analysis reveals potential genetic determinants of host preference in Cryptosporidium xiaoi.</title>
        <authorList>
            <person name="Xiao L."/>
            <person name="Li J."/>
        </authorList>
    </citation>
    <scope>NUCLEOTIDE SEQUENCE [LARGE SCALE GENOMIC DNA]</scope>
    <source>
        <strain evidence="3 4">52996</strain>
    </source>
</reference>
<keyword evidence="4" id="KW-1185">Reference proteome</keyword>
<protein>
    <submittedName>
        <fullName evidence="3">PH-domain protein</fullName>
    </submittedName>
</protein>
<comment type="caution">
    <text evidence="3">The sequence shown here is derived from an EMBL/GenBank/DDBJ whole genome shotgun (WGS) entry which is preliminary data.</text>
</comment>
<keyword evidence="1" id="KW-0175">Coiled coil</keyword>
<evidence type="ECO:0000256" key="1">
    <source>
        <dbReference type="SAM" id="Coils"/>
    </source>
</evidence>
<dbReference type="InterPro" id="IPR001849">
    <property type="entry name" value="PH_domain"/>
</dbReference>
<dbReference type="SUPFAM" id="SSF103657">
    <property type="entry name" value="BAR/IMD domain-like"/>
    <property type="match status" value="1"/>
</dbReference>
<dbReference type="InterPro" id="IPR027267">
    <property type="entry name" value="AH/BAR_dom_sf"/>
</dbReference>
<evidence type="ECO:0000259" key="2">
    <source>
        <dbReference type="SMART" id="SM00233"/>
    </source>
</evidence>
<dbReference type="EMBL" id="JAWDEY010000011">
    <property type="protein sequence ID" value="KAK6589612.1"/>
    <property type="molecule type" value="Genomic_DNA"/>
</dbReference>
<accession>A0AAV9XY60</accession>
<evidence type="ECO:0000313" key="3">
    <source>
        <dbReference type="EMBL" id="KAK6589612.1"/>
    </source>
</evidence>
<name>A0AAV9XY60_9CRYT</name>
<sequence length="676" mass="78406">MIDNINRNYDIDCNIESDVYVLKNKDNLTVAEEDLEVIETSYSNYSDDNKLLVISRSIKDDKEENESAIYSDEVGDNKIKYLVKNVNIDSTNKVVGKSKFIVGGNNLIKDEQKNNDFLQIKNWELNRVENYMNFVYILNPVFEELTYSVTEVMKLSKELSFILQQRTKLWNQYTRSLDININTSVKNIFSIPMRSTHISKFGMNNSLEIRNTGSYTNSDKSHSAVDVSTTLGGSFNISNTTLSTDVEHNSNRSFPSTLINIPNGSNNVISHNGNNNNGNNKAIMSSNNNVNVNRENICKYIFKSSSMQKNWPNLLNDYFRQESYFLKKLTQSIETDVVNGHLSWISKRYYKNAQSYIKDLKNAKKELDNASTNAKQSWNKYDQAFKNSQRLDIDVNYSVKNKYYDSWYCDQLYRHNVAKFIDAQKKYINTFILTIENLIELENWRSSSIQLTINYYLLKQNEFYELLRKTGDNICKFINGNDTNDENQNNSNDNSNFDIITAVPGLRPPPIPINEFNSRYSKNYMMLNNSNLIKSTSSLLNYPDLPNSSLVIHHGHVELFRKRIIFGQWQSAYLILTKDKFLYLLDSRDDIEMEELLKHDEKPIFSIFISPNYVKINESGKRGKRCFCLGFKQKLFTKKMIIRCSSENECSNLTNNIKSILNNIHDKSGIIYNALI</sequence>
<dbReference type="Proteomes" id="UP001311799">
    <property type="component" value="Unassembled WGS sequence"/>
</dbReference>
<dbReference type="AlphaFoldDB" id="A0AAV9XY60"/>
<dbReference type="SUPFAM" id="SSF50729">
    <property type="entry name" value="PH domain-like"/>
    <property type="match status" value="1"/>
</dbReference>
<evidence type="ECO:0000313" key="4">
    <source>
        <dbReference type="Proteomes" id="UP001311799"/>
    </source>
</evidence>
<dbReference type="Pfam" id="PF00169">
    <property type="entry name" value="PH"/>
    <property type="match status" value="1"/>
</dbReference>
<feature type="coiled-coil region" evidence="1">
    <location>
        <begin position="350"/>
        <end position="377"/>
    </location>
</feature>
<gene>
    <name evidence="3" type="ORF">RS030_113</name>
</gene>
<dbReference type="SMART" id="SM00233">
    <property type="entry name" value="PH"/>
    <property type="match status" value="1"/>
</dbReference>
<feature type="domain" description="PH" evidence="2">
    <location>
        <begin position="551"/>
        <end position="664"/>
    </location>
</feature>
<proteinExistence type="predicted"/>
<organism evidence="3 4">
    <name type="scientific">Cryptosporidium xiaoi</name>
    <dbReference type="NCBI Taxonomy" id="659607"/>
    <lineage>
        <taxon>Eukaryota</taxon>
        <taxon>Sar</taxon>
        <taxon>Alveolata</taxon>
        <taxon>Apicomplexa</taxon>
        <taxon>Conoidasida</taxon>
        <taxon>Coccidia</taxon>
        <taxon>Eucoccidiorida</taxon>
        <taxon>Eimeriorina</taxon>
        <taxon>Cryptosporidiidae</taxon>
        <taxon>Cryptosporidium</taxon>
    </lineage>
</organism>